<proteinExistence type="predicted"/>
<dbReference type="PANTHER" id="PTHR10127">
    <property type="entry name" value="DISCOIDIN, CUB, EGF, LAMININ , AND ZINC METALLOPROTEASE DOMAIN CONTAINING"/>
    <property type="match status" value="1"/>
</dbReference>
<keyword evidence="6" id="KW-1015">Disulfide bond</keyword>
<evidence type="ECO:0000256" key="6">
    <source>
        <dbReference type="ARBA" id="ARBA00023157"/>
    </source>
</evidence>
<evidence type="ECO:0000256" key="7">
    <source>
        <dbReference type="PROSITE-ProRule" id="PRU01211"/>
    </source>
</evidence>
<evidence type="ECO:0000256" key="4">
    <source>
        <dbReference type="ARBA" id="ARBA00022833"/>
    </source>
</evidence>
<dbReference type="InterPro" id="IPR006026">
    <property type="entry name" value="Peptidase_Metallo"/>
</dbReference>
<dbReference type="Pfam" id="PF01400">
    <property type="entry name" value="Astacin"/>
    <property type="match status" value="1"/>
</dbReference>
<dbReference type="EC" id="3.4.24.-" evidence="8"/>
<keyword evidence="3 7" id="KW-0378">Hydrolase</keyword>
<keyword evidence="5 7" id="KW-0482">Metalloprotease</keyword>
<comment type="caution">
    <text evidence="7">Lacks conserved residue(s) required for the propagation of feature annotation.</text>
</comment>
<organism evidence="11 12">
    <name type="scientific">Anisakis simplex</name>
    <name type="common">Herring worm</name>
    <dbReference type="NCBI Taxonomy" id="6269"/>
    <lineage>
        <taxon>Eukaryota</taxon>
        <taxon>Metazoa</taxon>
        <taxon>Ecdysozoa</taxon>
        <taxon>Nematoda</taxon>
        <taxon>Chromadorea</taxon>
        <taxon>Rhabditida</taxon>
        <taxon>Spirurina</taxon>
        <taxon>Ascaridomorpha</taxon>
        <taxon>Ascaridoidea</taxon>
        <taxon>Anisakidae</taxon>
        <taxon>Anisakis</taxon>
        <taxon>Anisakis simplex complex</taxon>
    </lineage>
</organism>
<evidence type="ECO:0000313" key="12">
    <source>
        <dbReference type="Proteomes" id="UP000267096"/>
    </source>
</evidence>
<dbReference type="SMART" id="SM00235">
    <property type="entry name" value="ZnMc"/>
    <property type="match status" value="1"/>
</dbReference>
<protein>
    <recommendedName>
        <fullName evidence="8">Metalloendopeptidase</fullName>
        <ecNumber evidence="8">3.4.24.-</ecNumber>
    </recommendedName>
</protein>
<dbReference type="InterPro" id="IPR001506">
    <property type="entry name" value="Peptidase_M12A"/>
</dbReference>
<dbReference type="AlphaFoldDB" id="A0A3P6QW48"/>
<feature type="active site" evidence="7">
    <location>
        <position position="173"/>
    </location>
</feature>
<sequence>MSAKDFMHAKAHGIDTSNAPPKDDSEMYNAGLYEGDIVDPNFASSKVIGEMFAHRNDSALLRGSSLMNAIRDRAKKWPNHRVPYVISSTYTERGVLLTCIRREQIAGAVAMINQLNCVKFVDKTEDDKDYVHIKPHIGCFSPIGRIGKELNHSFIPYRVVGYGCVHSGLIVHELLHALGFFHEQNRADRDDYITIHFENVQAGTERRFAHYCLLRENFEKRSVTEIDHLGTSYDYGSIMHYPATAFSKNREPTMVPKTTGVEIGQYEKLSEADIQRVLRFYDCTDTVPEPTPPQPTECLDEANNCNEAGMCDREDNRSICKKTCGVCPG</sequence>
<gene>
    <name evidence="11" type="ORF">ASIM_LOCUS12649</name>
</gene>
<evidence type="ECO:0000259" key="10">
    <source>
        <dbReference type="PROSITE" id="PS51864"/>
    </source>
</evidence>
<feature type="binding site" evidence="7">
    <location>
        <position position="176"/>
    </location>
    <ligand>
        <name>Zn(2+)</name>
        <dbReference type="ChEBI" id="CHEBI:29105"/>
        <note>catalytic</note>
    </ligand>
</feature>
<keyword evidence="12" id="KW-1185">Reference proteome</keyword>
<comment type="cofactor">
    <cofactor evidence="7 8">
        <name>Zn(2+)</name>
        <dbReference type="ChEBI" id="CHEBI:29105"/>
    </cofactor>
    <text evidence="7 8">Binds 1 zinc ion per subunit.</text>
</comment>
<dbReference type="GO" id="GO:0008270">
    <property type="term" value="F:zinc ion binding"/>
    <property type="evidence" value="ECO:0007669"/>
    <property type="project" value="UniProtKB-UniRule"/>
</dbReference>
<dbReference type="PANTHER" id="PTHR10127:SF780">
    <property type="entry name" value="METALLOENDOPEPTIDASE"/>
    <property type="match status" value="1"/>
</dbReference>
<feature type="binding site" evidence="7">
    <location>
        <position position="172"/>
    </location>
    <ligand>
        <name>Zn(2+)</name>
        <dbReference type="ChEBI" id="CHEBI:29105"/>
        <note>catalytic</note>
    </ligand>
</feature>
<feature type="domain" description="Peptidase M12A" evidence="10">
    <location>
        <begin position="68"/>
        <end position="284"/>
    </location>
</feature>
<feature type="binding site" evidence="7">
    <location>
        <position position="182"/>
    </location>
    <ligand>
        <name>Zn(2+)</name>
        <dbReference type="ChEBI" id="CHEBI:29105"/>
        <note>catalytic</note>
    </ligand>
</feature>
<feature type="region of interest" description="Disordered" evidence="9">
    <location>
        <begin position="1"/>
        <end position="22"/>
    </location>
</feature>
<dbReference type="InterPro" id="IPR024079">
    <property type="entry name" value="MetalloPept_cat_dom_sf"/>
</dbReference>
<reference evidence="11 12" key="1">
    <citation type="submission" date="2018-11" db="EMBL/GenBank/DDBJ databases">
        <authorList>
            <consortium name="Pathogen Informatics"/>
        </authorList>
    </citation>
    <scope>NUCLEOTIDE SEQUENCE [LARGE SCALE GENOMIC DNA]</scope>
</reference>
<keyword evidence="2 7" id="KW-0479">Metal-binding</keyword>
<dbReference type="Gene3D" id="3.40.390.10">
    <property type="entry name" value="Collagenase (Catalytic Domain)"/>
    <property type="match status" value="1"/>
</dbReference>
<name>A0A3P6QW48_ANISI</name>
<keyword evidence="4 7" id="KW-0862">Zinc</keyword>
<dbReference type="InterPro" id="IPR034035">
    <property type="entry name" value="Astacin-like_dom"/>
</dbReference>
<dbReference type="SUPFAM" id="SSF55486">
    <property type="entry name" value="Metalloproteases ('zincins'), catalytic domain"/>
    <property type="match status" value="1"/>
</dbReference>
<evidence type="ECO:0000256" key="2">
    <source>
        <dbReference type="ARBA" id="ARBA00022723"/>
    </source>
</evidence>
<evidence type="ECO:0000256" key="9">
    <source>
        <dbReference type="SAM" id="MobiDB-lite"/>
    </source>
</evidence>
<dbReference type="Proteomes" id="UP000267096">
    <property type="component" value="Unassembled WGS sequence"/>
</dbReference>
<keyword evidence="1 7" id="KW-0645">Protease</keyword>
<evidence type="ECO:0000256" key="8">
    <source>
        <dbReference type="RuleBase" id="RU361183"/>
    </source>
</evidence>
<dbReference type="EMBL" id="UYRR01031225">
    <property type="protein sequence ID" value="VDK47850.1"/>
    <property type="molecule type" value="Genomic_DNA"/>
</dbReference>
<evidence type="ECO:0000256" key="5">
    <source>
        <dbReference type="ARBA" id="ARBA00023049"/>
    </source>
</evidence>
<dbReference type="PRINTS" id="PR00480">
    <property type="entry name" value="ASTACIN"/>
</dbReference>
<accession>A0A3P6QW48</accession>
<dbReference type="PROSITE" id="PS51864">
    <property type="entry name" value="ASTACIN"/>
    <property type="match status" value="1"/>
</dbReference>
<dbReference type="GO" id="GO:0004222">
    <property type="term" value="F:metalloendopeptidase activity"/>
    <property type="evidence" value="ECO:0007669"/>
    <property type="project" value="UniProtKB-UniRule"/>
</dbReference>
<dbReference type="CDD" id="cd04280">
    <property type="entry name" value="ZnMc_astacin_like"/>
    <property type="match status" value="1"/>
</dbReference>
<dbReference type="GO" id="GO:0006508">
    <property type="term" value="P:proteolysis"/>
    <property type="evidence" value="ECO:0007669"/>
    <property type="project" value="UniProtKB-KW"/>
</dbReference>
<evidence type="ECO:0000256" key="3">
    <source>
        <dbReference type="ARBA" id="ARBA00022801"/>
    </source>
</evidence>
<evidence type="ECO:0000313" key="11">
    <source>
        <dbReference type="EMBL" id="VDK47850.1"/>
    </source>
</evidence>
<evidence type="ECO:0000256" key="1">
    <source>
        <dbReference type="ARBA" id="ARBA00022670"/>
    </source>
</evidence>
<dbReference type="OrthoDB" id="291007at2759"/>